<feature type="region of interest" description="Disordered" evidence="1">
    <location>
        <begin position="182"/>
        <end position="204"/>
    </location>
</feature>
<accession>A0A6A4GGE7</accession>
<keyword evidence="3" id="KW-1185">Reference proteome</keyword>
<proteinExistence type="predicted"/>
<organism evidence="2 3">
    <name type="scientific">Gymnopus androsaceus JB14</name>
    <dbReference type="NCBI Taxonomy" id="1447944"/>
    <lineage>
        <taxon>Eukaryota</taxon>
        <taxon>Fungi</taxon>
        <taxon>Dikarya</taxon>
        <taxon>Basidiomycota</taxon>
        <taxon>Agaricomycotina</taxon>
        <taxon>Agaricomycetes</taxon>
        <taxon>Agaricomycetidae</taxon>
        <taxon>Agaricales</taxon>
        <taxon>Marasmiineae</taxon>
        <taxon>Omphalotaceae</taxon>
        <taxon>Gymnopus</taxon>
    </lineage>
</organism>
<name>A0A6A4GGE7_9AGAR</name>
<protein>
    <submittedName>
        <fullName evidence="2">Uncharacterized protein</fullName>
    </submittedName>
</protein>
<dbReference type="EMBL" id="ML770160">
    <property type="protein sequence ID" value="KAE9384365.1"/>
    <property type="molecule type" value="Genomic_DNA"/>
</dbReference>
<dbReference type="AlphaFoldDB" id="A0A6A4GGE7"/>
<evidence type="ECO:0000313" key="2">
    <source>
        <dbReference type="EMBL" id="KAE9384365.1"/>
    </source>
</evidence>
<sequence>MSISRDILWPGRSVRLLKEPKQMSVLLKLWEQTIAVAQSLVNAHILHLMGVFSDKSSDLHYIVFNGSSCRSTHHLLASLLRKGVKETSSVGMRTVYGIAAGLDHFFRQHRSISQIADTRRVEILKIIPLWRKRNQKCLAMTWQIIYTFNHANYVIYNDNMASLEETSTRIILSEATQSEVHSSGSTVSLGDVSEGNVPFNENATNNEESCRREIVWGISALTRPESLIDSILESYQDRLDPLEITSSNALSVSKSDAELGLGVVSWAPGILGKGLFSNIRRLHANLSSLDSKNHGLPSNVLVGGWSSMLKAPIYLGHAEYNVSSLVGSHLRIAYNGKVITFNKWEVPTGPSQSARWAAVSGAFRLEALCGAVPLR</sequence>
<dbReference type="Proteomes" id="UP000799118">
    <property type="component" value="Unassembled WGS sequence"/>
</dbReference>
<reference evidence="2" key="1">
    <citation type="journal article" date="2019" name="Environ. Microbiol.">
        <title>Fungal ecological strategies reflected in gene transcription - a case study of two litter decomposers.</title>
        <authorList>
            <person name="Barbi F."/>
            <person name="Kohler A."/>
            <person name="Barry K."/>
            <person name="Baskaran P."/>
            <person name="Daum C."/>
            <person name="Fauchery L."/>
            <person name="Ihrmark K."/>
            <person name="Kuo A."/>
            <person name="LaButti K."/>
            <person name="Lipzen A."/>
            <person name="Morin E."/>
            <person name="Grigoriev I.V."/>
            <person name="Henrissat B."/>
            <person name="Lindahl B."/>
            <person name="Martin F."/>
        </authorList>
    </citation>
    <scope>NUCLEOTIDE SEQUENCE</scope>
    <source>
        <strain evidence="2">JB14</strain>
    </source>
</reference>
<evidence type="ECO:0000256" key="1">
    <source>
        <dbReference type="SAM" id="MobiDB-lite"/>
    </source>
</evidence>
<dbReference type="OrthoDB" id="3026831at2759"/>
<evidence type="ECO:0000313" key="3">
    <source>
        <dbReference type="Proteomes" id="UP000799118"/>
    </source>
</evidence>
<gene>
    <name evidence="2" type="ORF">BT96DRAFT_950611</name>
</gene>